<evidence type="ECO:0000313" key="1">
    <source>
        <dbReference type="EMBL" id="DAD47335.1"/>
    </source>
</evidence>
<gene>
    <name evidence="1" type="ORF">HUJ06_017272</name>
</gene>
<comment type="caution">
    <text evidence="1">The sequence shown here is derived from an EMBL/GenBank/DDBJ whole genome shotgun (WGS) entry which is preliminary data.</text>
</comment>
<dbReference type="Proteomes" id="UP000607653">
    <property type="component" value="Unassembled WGS sequence"/>
</dbReference>
<organism evidence="1 2">
    <name type="scientific">Nelumbo nucifera</name>
    <name type="common">Sacred lotus</name>
    <dbReference type="NCBI Taxonomy" id="4432"/>
    <lineage>
        <taxon>Eukaryota</taxon>
        <taxon>Viridiplantae</taxon>
        <taxon>Streptophyta</taxon>
        <taxon>Embryophyta</taxon>
        <taxon>Tracheophyta</taxon>
        <taxon>Spermatophyta</taxon>
        <taxon>Magnoliopsida</taxon>
        <taxon>Proteales</taxon>
        <taxon>Nelumbonaceae</taxon>
        <taxon>Nelumbo</taxon>
    </lineage>
</organism>
<dbReference type="AlphaFoldDB" id="A0A822ZVH5"/>
<reference evidence="1 2" key="1">
    <citation type="journal article" date="2020" name="Mol. Biol. Evol.">
        <title>Distinct Expression and Methylation Patterns for Genes with Different Fates following a Single Whole-Genome Duplication in Flowering Plants.</title>
        <authorList>
            <person name="Shi T."/>
            <person name="Rahmani R.S."/>
            <person name="Gugger P.F."/>
            <person name="Wang M."/>
            <person name="Li H."/>
            <person name="Zhang Y."/>
            <person name="Li Z."/>
            <person name="Wang Q."/>
            <person name="Van de Peer Y."/>
            <person name="Marchal K."/>
            <person name="Chen J."/>
        </authorList>
    </citation>
    <scope>NUCLEOTIDE SEQUENCE [LARGE SCALE GENOMIC DNA]</scope>
    <source>
        <tissue evidence="1">Leaf</tissue>
    </source>
</reference>
<proteinExistence type="predicted"/>
<sequence length="55" mass="6335">MRVISSMQVKLNPKIPRNASGTCDYISDMPDECFTYIFQSLGSDDRKSNSLVYRR</sequence>
<evidence type="ECO:0008006" key="3">
    <source>
        <dbReference type="Google" id="ProtNLM"/>
    </source>
</evidence>
<dbReference type="EMBL" id="DUZY01000008">
    <property type="protein sequence ID" value="DAD47335.1"/>
    <property type="molecule type" value="Genomic_DNA"/>
</dbReference>
<evidence type="ECO:0000313" key="2">
    <source>
        <dbReference type="Proteomes" id="UP000607653"/>
    </source>
</evidence>
<keyword evidence="2" id="KW-1185">Reference proteome</keyword>
<dbReference type="Gene3D" id="1.20.1280.50">
    <property type="match status" value="1"/>
</dbReference>
<protein>
    <recommendedName>
        <fullName evidence="3">F-box domain-containing protein</fullName>
    </recommendedName>
</protein>
<dbReference type="SUPFAM" id="SSF81383">
    <property type="entry name" value="F-box domain"/>
    <property type="match status" value="1"/>
</dbReference>
<dbReference type="InterPro" id="IPR036047">
    <property type="entry name" value="F-box-like_dom_sf"/>
</dbReference>
<accession>A0A822ZVH5</accession>
<name>A0A822ZVH5_NELNU</name>